<feature type="region of interest" description="Disordered" evidence="1">
    <location>
        <begin position="177"/>
        <end position="289"/>
    </location>
</feature>
<feature type="compositionally biased region" description="Acidic residues" evidence="1">
    <location>
        <begin position="183"/>
        <end position="194"/>
    </location>
</feature>
<name>A0A813ETP8_POLGL</name>
<feature type="region of interest" description="Disordered" evidence="1">
    <location>
        <begin position="1"/>
        <end position="82"/>
    </location>
</feature>
<dbReference type="Proteomes" id="UP000654075">
    <property type="component" value="Unassembled WGS sequence"/>
</dbReference>
<feature type="compositionally biased region" description="Polar residues" evidence="1">
    <location>
        <begin position="214"/>
        <end position="225"/>
    </location>
</feature>
<accession>A0A813ETP8</accession>
<evidence type="ECO:0000313" key="3">
    <source>
        <dbReference type="Proteomes" id="UP000654075"/>
    </source>
</evidence>
<feature type="compositionally biased region" description="Basic and acidic residues" evidence="1">
    <location>
        <begin position="226"/>
        <end position="236"/>
    </location>
</feature>
<dbReference type="AlphaFoldDB" id="A0A813ETP8"/>
<keyword evidence="3" id="KW-1185">Reference proteome</keyword>
<comment type="caution">
    <text evidence="2">The sequence shown here is derived from an EMBL/GenBank/DDBJ whole genome shotgun (WGS) entry which is preliminary data.</text>
</comment>
<reference evidence="2" key="1">
    <citation type="submission" date="2021-02" db="EMBL/GenBank/DDBJ databases">
        <authorList>
            <person name="Dougan E. K."/>
            <person name="Rhodes N."/>
            <person name="Thang M."/>
            <person name="Chan C."/>
        </authorList>
    </citation>
    <scope>NUCLEOTIDE SEQUENCE</scope>
</reference>
<sequence>MQEVSSSEKVSSSPSSKVLPSSEKVSSSKESSSETAKSIGPSKHSLARRQSSYVSKDDTLRSGSIGEWRSMSALPEALPKSELPKGLASALQMYKGTEEGAEKALKEDGHKVAPLACGSIASSISKIPGRGQTQAVVSATAAREVELDREKSATCNFGCQEKIGQPSRRVFKRLAQKLKGAVEDSEEDDSDDDGEGKRPSKDVPASAKGGRVRATTQPVMMTQKQEGSEKTGKDDQGLSDSESEDSDDDWKSWKTGGTSSSFASEGGRSPSGTQSIQGMQNFLGRRSSV</sequence>
<proteinExistence type="predicted"/>
<evidence type="ECO:0000313" key="2">
    <source>
        <dbReference type="EMBL" id="CAE8601137.1"/>
    </source>
</evidence>
<gene>
    <name evidence="2" type="ORF">PGLA1383_LOCUS19434</name>
</gene>
<dbReference type="EMBL" id="CAJNNV010012836">
    <property type="protein sequence ID" value="CAE8601137.1"/>
    <property type="molecule type" value="Genomic_DNA"/>
</dbReference>
<organism evidence="2 3">
    <name type="scientific">Polarella glacialis</name>
    <name type="common">Dinoflagellate</name>
    <dbReference type="NCBI Taxonomy" id="89957"/>
    <lineage>
        <taxon>Eukaryota</taxon>
        <taxon>Sar</taxon>
        <taxon>Alveolata</taxon>
        <taxon>Dinophyceae</taxon>
        <taxon>Suessiales</taxon>
        <taxon>Suessiaceae</taxon>
        <taxon>Polarella</taxon>
    </lineage>
</organism>
<feature type="compositionally biased region" description="Polar residues" evidence="1">
    <location>
        <begin position="270"/>
        <end position="280"/>
    </location>
</feature>
<protein>
    <submittedName>
        <fullName evidence="2">Uncharacterized protein</fullName>
    </submittedName>
</protein>
<feature type="compositionally biased region" description="Low complexity" evidence="1">
    <location>
        <begin position="1"/>
        <end position="34"/>
    </location>
</feature>
<evidence type="ECO:0000256" key="1">
    <source>
        <dbReference type="SAM" id="MobiDB-lite"/>
    </source>
</evidence>